<keyword evidence="1 2" id="KW-0732">Signal</keyword>
<gene>
    <name evidence="4" type="ORF">GCM10009720_28720</name>
</gene>
<dbReference type="RefSeq" id="WP_343960008.1">
    <property type="nucleotide sequence ID" value="NZ_BAAAMN010000068.1"/>
</dbReference>
<feature type="signal peptide" evidence="2">
    <location>
        <begin position="1"/>
        <end position="23"/>
    </location>
</feature>
<dbReference type="PROSITE" id="PS51257">
    <property type="entry name" value="PROKAR_LIPOPROTEIN"/>
    <property type="match status" value="1"/>
</dbReference>
<proteinExistence type="predicted"/>
<dbReference type="SMART" id="SM00062">
    <property type="entry name" value="PBPb"/>
    <property type="match status" value="1"/>
</dbReference>
<feature type="domain" description="Solute-binding protein family 3/N-terminal" evidence="3">
    <location>
        <begin position="41"/>
        <end position="267"/>
    </location>
</feature>
<evidence type="ECO:0000313" key="5">
    <source>
        <dbReference type="Proteomes" id="UP001501461"/>
    </source>
</evidence>
<dbReference type="Proteomes" id="UP001501461">
    <property type="component" value="Unassembled WGS sequence"/>
</dbReference>
<comment type="caution">
    <text evidence="4">The sequence shown here is derived from an EMBL/GenBank/DDBJ whole genome shotgun (WGS) entry which is preliminary data.</text>
</comment>
<name>A0ABP5GHC8_9MICC</name>
<dbReference type="SUPFAM" id="SSF53850">
    <property type="entry name" value="Periplasmic binding protein-like II"/>
    <property type="match status" value="1"/>
</dbReference>
<dbReference type="InterPro" id="IPR001638">
    <property type="entry name" value="Solute-binding_3/MltF_N"/>
</dbReference>
<dbReference type="EMBL" id="BAAAMN010000068">
    <property type="protein sequence ID" value="GAA2046083.1"/>
    <property type="molecule type" value="Genomic_DNA"/>
</dbReference>
<feature type="chain" id="PRO_5047125586" evidence="2">
    <location>
        <begin position="24"/>
        <end position="280"/>
    </location>
</feature>
<dbReference type="PANTHER" id="PTHR35936:SF17">
    <property type="entry name" value="ARGININE-BINDING EXTRACELLULAR PROTEIN ARTP"/>
    <property type="match status" value="1"/>
</dbReference>
<evidence type="ECO:0000256" key="1">
    <source>
        <dbReference type="ARBA" id="ARBA00022729"/>
    </source>
</evidence>
<dbReference type="Pfam" id="PF00497">
    <property type="entry name" value="SBP_bac_3"/>
    <property type="match status" value="1"/>
</dbReference>
<accession>A0ABP5GHC8</accession>
<evidence type="ECO:0000259" key="3">
    <source>
        <dbReference type="SMART" id="SM00062"/>
    </source>
</evidence>
<organism evidence="4 5">
    <name type="scientific">Yaniella flava</name>
    <dbReference type="NCBI Taxonomy" id="287930"/>
    <lineage>
        <taxon>Bacteria</taxon>
        <taxon>Bacillati</taxon>
        <taxon>Actinomycetota</taxon>
        <taxon>Actinomycetes</taxon>
        <taxon>Micrococcales</taxon>
        <taxon>Micrococcaceae</taxon>
        <taxon>Yaniella</taxon>
    </lineage>
</organism>
<sequence>MKYRSLSLFAGAVTSLMLLSACGAGDDADGGEAANDSSGEQLTVSTETQFPPMGFIEDGELVGFNVDLGEALADEMGVEIKWNESEFSQFITDVTTDRADLVLAGMLDNEERQESVTFVDFLETGFQFFTTAEIAEEHGIEEIEDFCGKSVAASRNSTYAEDIKEWSDENCGDEEISVLDTDGSPDAQLQLKQGRVEGVMQTSETISYMSSQDEEIQPIGEPITSSYYGMFVDKDDEELANRLADALENLIADGTYQEVAENWGLSNELVDEVTINLESR</sequence>
<dbReference type="Gene3D" id="3.40.190.10">
    <property type="entry name" value="Periplasmic binding protein-like II"/>
    <property type="match status" value="2"/>
</dbReference>
<dbReference type="PANTHER" id="PTHR35936">
    <property type="entry name" value="MEMBRANE-BOUND LYTIC MUREIN TRANSGLYCOSYLASE F"/>
    <property type="match status" value="1"/>
</dbReference>
<evidence type="ECO:0000313" key="4">
    <source>
        <dbReference type="EMBL" id="GAA2046083.1"/>
    </source>
</evidence>
<evidence type="ECO:0000256" key="2">
    <source>
        <dbReference type="SAM" id="SignalP"/>
    </source>
</evidence>
<keyword evidence="5" id="KW-1185">Reference proteome</keyword>
<reference evidence="5" key="1">
    <citation type="journal article" date="2019" name="Int. J. Syst. Evol. Microbiol.">
        <title>The Global Catalogue of Microorganisms (GCM) 10K type strain sequencing project: providing services to taxonomists for standard genome sequencing and annotation.</title>
        <authorList>
            <consortium name="The Broad Institute Genomics Platform"/>
            <consortium name="The Broad Institute Genome Sequencing Center for Infectious Disease"/>
            <person name="Wu L."/>
            <person name="Ma J."/>
        </authorList>
    </citation>
    <scope>NUCLEOTIDE SEQUENCE [LARGE SCALE GENOMIC DNA]</scope>
    <source>
        <strain evidence="5">JCM 13595</strain>
    </source>
</reference>
<protein>
    <submittedName>
        <fullName evidence="4">ABC transporter substrate-binding protein</fullName>
    </submittedName>
</protein>